<dbReference type="EMBL" id="GBXM01047095">
    <property type="protein sequence ID" value="JAH61482.1"/>
    <property type="molecule type" value="Transcribed_RNA"/>
</dbReference>
<organism evidence="1">
    <name type="scientific">Anguilla anguilla</name>
    <name type="common">European freshwater eel</name>
    <name type="synonym">Muraena anguilla</name>
    <dbReference type="NCBI Taxonomy" id="7936"/>
    <lineage>
        <taxon>Eukaryota</taxon>
        <taxon>Metazoa</taxon>
        <taxon>Chordata</taxon>
        <taxon>Craniata</taxon>
        <taxon>Vertebrata</taxon>
        <taxon>Euteleostomi</taxon>
        <taxon>Actinopterygii</taxon>
        <taxon>Neopterygii</taxon>
        <taxon>Teleostei</taxon>
        <taxon>Anguilliformes</taxon>
        <taxon>Anguillidae</taxon>
        <taxon>Anguilla</taxon>
    </lineage>
</organism>
<evidence type="ECO:0000313" key="1">
    <source>
        <dbReference type="EMBL" id="JAH61482.1"/>
    </source>
</evidence>
<reference evidence="1" key="2">
    <citation type="journal article" date="2015" name="Fish Shellfish Immunol.">
        <title>Early steps in the European eel (Anguilla anguilla)-Vibrio vulnificus interaction in the gills: Role of the RtxA13 toxin.</title>
        <authorList>
            <person name="Callol A."/>
            <person name="Pajuelo D."/>
            <person name="Ebbesson L."/>
            <person name="Teles M."/>
            <person name="MacKenzie S."/>
            <person name="Amaro C."/>
        </authorList>
    </citation>
    <scope>NUCLEOTIDE SEQUENCE</scope>
</reference>
<reference evidence="1" key="1">
    <citation type="submission" date="2014-11" db="EMBL/GenBank/DDBJ databases">
        <authorList>
            <person name="Amaro Gonzalez C."/>
        </authorList>
    </citation>
    <scope>NUCLEOTIDE SEQUENCE</scope>
</reference>
<proteinExistence type="predicted"/>
<name>A0A0E9U6X6_ANGAN</name>
<accession>A0A0E9U6X6</accession>
<protein>
    <submittedName>
        <fullName evidence="1">Uncharacterized protein</fullName>
    </submittedName>
</protein>
<sequence>MSAVQAWQSINREDTQHLVMSMSHRLQTIIVCKRYAAKYFACTSHG</sequence>
<dbReference type="AlphaFoldDB" id="A0A0E9U6X6"/>